<comment type="caution">
    <text evidence="3">The sequence shown here is derived from an EMBL/GenBank/DDBJ whole genome shotgun (WGS) entry which is preliminary data.</text>
</comment>
<feature type="domain" description="Calcineurin-like phosphoesterase" evidence="1">
    <location>
        <begin position="10"/>
        <end position="234"/>
    </location>
</feature>
<dbReference type="InterPro" id="IPR006179">
    <property type="entry name" value="5_nucleotidase/apyrase"/>
</dbReference>
<dbReference type="RefSeq" id="XP_040723336.1">
    <property type="nucleotide sequence ID" value="XM_040867249.1"/>
</dbReference>
<dbReference type="GO" id="GO:0016787">
    <property type="term" value="F:hydrolase activity"/>
    <property type="evidence" value="ECO:0007669"/>
    <property type="project" value="InterPro"/>
</dbReference>
<dbReference type="OMA" id="GQVNILH"/>
<name>A0A1Y2F5L6_PROLT</name>
<keyword evidence="4" id="KW-1185">Reference proteome</keyword>
<organism evidence="3 4">
    <name type="scientific">Protomyces lactucae-debilis</name>
    <dbReference type="NCBI Taxonomy" id="2754530"/>
    <lineage>
        <taxon>Eukaryota</taxon>
        <taxon>Fungi</taxon>
        <taxon>Dikarya</taxon>
        <taxon>Ascomycota</taxon>
        <taxon>Taphrinomycotina</taxon>
        <taxon>Taphrinomycetes</taxon>
        <taxon>Taphrinales</taxon>
        <taxon>Protomycetaceae</taxon>
        <taxon>Protomyces</taxon>
    </lineage>
</organism>
<evidence type="ECO:0000313" key="3">
    <source>
        <dbReference type="EMBL" id="ORY78225.1"/>
    </source>
</evidence>
<dbReference type="AlphaFoldDB" id="A0A1Y2F5L6"/>
<feature type="domain" description="Putative 5'-nucleotidase C-terminal" evidence="2">
    <location>
        <begin position="355"/>
        <end position="446"/>
    </location>
</feature>
<dbReference type="InterPro" id="IPR029052">
    <property type="entry name" value="Metallo-depent_PP-like"/>
</dbReference>
<proteinExistence type="predicted"/>
<gene>
    <name evidence="3" type="ORF">BCR37DRAFT_337120</name>
</gene>
<evidence type="ECO:0000259" key="2">
    <source>
        <dbReference type="Pfam" id="PF21953"/>
    </source>
</evidence>
<reference evidence="3 4" key="1">
    <citation type="submission" date="2016-07" db="EMBL/GenBank/DDBJ databases">
        <title>Pervasive Adenine N6-methylation of Active Genes in Fungi.</title>
        <authorList>
            <consortium name="DOE Joint Genome Institute"/>
            <person name="Mondo S.J."/>
            <person name="Dannebaum R.O."/>
            <person name="Kuo R.C."/>
            <person name="Labutti K."/>
            <person name="Haridas S."/>
            <person name="Kuo A."/>
            <person name="Salamov A."/>
            <person name="Ahrendt S.R."/>
            <person name="Lipzen A."/>
            <person name="Sullivan W."/>
            <person name="Andreopoulos W.B."/>
            <person name="Clum A."/>
            <person name="Lindquist E."/>
            <person name="Daum C."/>
            <person name="Ramamoorthy G.K."/>
            <person name="Gryganskyi A."/>
            <person name="Culley D."/>
            <person name="Magnuson J.K."/>
            <person name="James T.Y."/>
            <person name="O'Malley M.A."/>
            <person name="Stajich J.E."/>
            <person name="Spatafora J.W."/>
            <person name="Visel A."/>
            <person name="Grigoriev I.V."/>
        </authorList>
    </citation>
    <scope>NUCLEOTIDE SEQUENCE [LARGE SCALE GENOMIC DNA]</scope>
    <source>
        <strain evidence="3 4">12-1054</strain>
    </source>
</reference>
<sequence>VAPLPWGQINFLHTTDTHGYLAGSLAESAKSYSADFGDMSAFVSRSKAIADRLGVDLLLLDSGDLHDGTALGDNSSPNGALTLPLFANLPYDVLSIGNHELYTTEIATNTYNTFAPKWGGRYLTSNVDIYINGTRRPFSDRYAYFTTKFGLRILSFGFLFNFTGNSNASVVTPVGTAVNQTWFQAQARRSDIDLFVVVGHVTMRDSPEWDSVYKAIRAHHPATPIAFFGGHRHIRDFVVYDSSAVGLASGRYCETIGFMSISGFGNKTRANTPTGLGRSIKPGQGRNVTGAKRNVNSSLTFARSYLDFNRNTFIKLTTNGSSPFNTSLGLEITRNITDARLALNLTAVFGCSPGDYYQSRYPVSSNMSIFNYLTNEVFPRVMVAPGREDQPRIALINTGAVRYDLYKGKFGLDNAYQIIPFTNTILRKEVPWGVAKNLLKNMQTDRVYKRQEQIDLSLGYATNDDFGRDGDNPQHIPLPFASSPRYVQSNSSLPEDISDETIVDVY</sequence>
<dbReference type="InterPro" id="IPR053828">
    <property type="entry name" value="Nucleosidase_C"/>
</dbReference>
<dbReference type="SUPFAM" id="SSF55816">
    <property type="entry name" value="5'-nucleotidase (syn. UDP-sugar hydrolase), C-terminal domain"/>
    <property type="match status" value="1"/>
</dbReference>
<dbReference type="GeneID" id="63783848"/>
<dbReference type="Pfam" id="PF21953">
    <property type="entry name" value="NadN_nucleosid_C"/>
    <property type="match status" value="2"/>
</dbReference>
<evidence type="ECO:0000259" key="1">
    <source>
        <dbReference type="Pfam" id="PF00149"/>
    </source>
</evidence>
<dbReference type="GO" id="GO:0005829">
    <property type="term" value="C:cytosol"/>
    <property type="evidence" value="ECO:0007669"/>
    <property type="project" value="TreeGrafter"/>
</dbReference>
<dbReference type="PANTHER" id="PTHR11575">
    <property type="entry name" value="5'-NUCLEOTIDASE-RELATED"/>
    <property type="match status" value="1"/>
</dbReference>
<dbReference type="STRING" id="56484.A0A1Y2F5L6"/>
<dbReference type="Gene3D" id="3.90.780.10">
    <property type="entry name" value="5'-Nucleotidase, C-terminal domain"/>
    <property type="match status" value="1"/>
</dbReference>
<feature type="non-terminal residue" evidence="3">
    <location>
        <position position="1"/>
    </location>
</feature>
<protein>
    <submittedName>
        <fullName evidence="3">Metallo-dependent phosphatase-like protein</fullName>
    </submittedName>
</protein>
<dbReference type="GO" id="GO:0009166">
    <property type="term" value="P:nucleotide catabolic process"/>
    <property type="evidence" value="ECO:0007669"/>
    <property type="project" value="InterPro"/>
</dbReference>
<dbReference type="PANTHER" id="PTHR11575:SF22">
    <property type="entry name" value="ADL392WP"/>
    <property type="match status" value="1"/>
</dbReference>
<feature type="domain" description="Putative 5'-nucleotidase C-terminal" evidence="2">
    <location>
        <begin position="449"/>
        <end position="505"/>
    </location>
</feature>
<dbReference type="InterPro" id="IPR004843">
    <property type="entry name" value="Calcineurin-like_PHP"/>
</dbReference>
<feature type="non-terminal residue" evidence="3">
    <location>
        <position position="506"/>
    </location>
</feature>
<evidence type="ECO:0000313" key="4">
    <source>
        <dbReference type="Proteomes" id="UP000193685"/>
    </source>
</evidence>
<dbReference type="Proteomes" id="UP000193685">
    <property type="component" value="Unassembled WGS sequence"/>
</dbReference>
<dbReference type="Pfam" id="PF00149">
    <property type="entry name" value="Metallophos"/>
    <property type="match status" value="1"/>
</dbReference>
<dbReference type="InterPro" id="IPR036907">
    <property type="entry name" value="5'-Nucleotdase_C_sf"/>
</dbReference>
<dbReference type="SUPFAM" id="SSF56300">
    <property type="entry name" value="Metallo-dependent phosphatases"/>
    <property type="match status" value="1"/>
</dbReference>
<dbReference type="EMBL" id="MCFI01000018">
    <property type="protein sequence ID" value="ORY78225.1"/>
    <property type="molecule type" value="Genomic_DNA"/>
</dbReference>
<dbReference type="Gene3D" id="3.60.21.10">
    <property type="match status" value="1"/>
</dbReference>
<dbReference type="OrthoDB" id="7722975at2759"/>
<accession>A0A1Y2F5L6</accession>